<dbReference type="AlphaFoldDB" id="A0A4R1FKJ6"/>
<reference evidence="5 6" key="1">
    <citation type="submission" date="2019-03" db="EMBL/GenBank/DDBJ databases">
        <title>Genomic Encyclopedia of Type Strains, Phase IV (KMG-IV): sequencing the most valuable type-strain genomes for metagenomic binning, comparative biology and taxonomic classification.</title>
        <authorList>
            <person name="Goeker M."/>
        </authorList>
    </citation>
    <scope>NUCLEOTIDE SEQUENCE [LARGE SCALE GENOMIC DNA]</scope>
    <source>
        <strain evidence="5 6">DSM 44684</strain>
    </source>
</reference>
<keyword evidence="6" id="KW-1185">Reference proteome</keyword>
<evidence type="ECO:0000256" key="3">
    <source>
        <dbReference type="ARBA" id="ARBA00022679"/>
    </source>
</evidence>
<dbReference type="PANTHER" id="PTHR32183">
    <property type="match status" value="1"/>
</dbReference>
<sequence>MVSPRGLPVALDLVNPGRSAVPGLSTVQRAGVGRAIVGASDECRAAGRVPVVKTGPMTDAQPSADRRLAAQALAAGDPTGWFEPLYAEAAAGTSTVPWDRDVANPLLVDWLRTATPSRGTRAVVIGCGYGTDAEFVASQGIRTTAFDVSPTAIRGARARFPNSPVTYRVADLLDPPPSWLHAFDLVIESITVQSLPSDIRARAITGIRDLLAPDATLLVIADIGTTPGTTGPPWPLTRADIDSFTTPDLALVRVEAIPRPDVSGLRRWRAEFHRPPRAVD</sequence>
<evidence type="ECO:0000256" key="2">
    <source>
        <dbReference type="ARBA" id="ARBA00022603"/>
    </source>
</evidence>
<dbReference type="Pfam" id="PF05724">
    <property type="entry name" value="TPMT"/>
    <property type="match status" value="1"/>
</dbReference>
<dbReference type="InterPro" id="IPR029063">
    <property type="entry name" value="SAM-dependent_MTases_sf"/>
</dbReference>
<evidence type="ECO:0000256" key="1">
    <source>
        <dbReference type="ARBA" id="ARBA00022553"/>
    </source>
</evidence>
<dbReference type="InterPro" id="IPR008854">
    <property type="entry name" value="TPMT"/>
</dbReference>
<evidence type="ECO:0000256" key="4">
    <source>
        <dbReference type="ARBA" id="ARBA00022691"/>
    </source>
</evidence>
<evidence type="ECO:0000313" key="6">
    <source>
        <dbReference type="Proteomes" id="UP000294856"/>
    </source>
</evidence>
<protein>
    <submittedName>
        <fullName evidence="5">Thiopurine S-methyltransferase</fullName>
    </submittedName>
</protein>
<organism evidence="5 6">
    <name type="scientific">Nocardia alba</name>
    <dbReference type="NCBI Taxonomy" id="225051"/>
    <lineage>
        <taxon>Bacteria</taxon>
        <taxon>Bacillati</taxon>
        <taxon>Actinomycetota</taxon>
        <taxon>Actinomycetes</taxon>
        <taxon>Mycobacteriales</taxon>
        <taxon>Nocardiaceae</taxon>
        <taxon>Nocardia</taxon>
    </lineage>
</organism>
<keyword evidence="4" id="KW-0949">S-adenosyl-L-methionine</keyword>
<keyword evidence="2 5" id="KW-0489">Methyltransferase</keyword>
<dbReference type="SUPFAM" id="SSF53335">
    <property type="entry name" value="S-adenosyl-L-methionine-dependent methyltransferases"/>
    <property type="match status" value="1"/>
</dbReference>
<name>A0A4R1FKJ6_9NOCA</name>
<dbReference type="GO" id="GO:0008757">
    <property type="term" value="F:S-adenosylmethionine-dependent methyltransferase activity"/>
    <property type="evidence" value="ECO:0007669"/>
    <property type="project" value="InterPro"/>
</dbReference>
<dbReference type="PANTHER" id="PTHR32183:SF6">
    <property type="entry name" value="CYSTEINE SULFINATE DESULFINASE_CYSTEINE DESULFURASE AND RELATED ENZYMES"/>
    <property type="match status" value="1"/>
</dbReference>
<keyword evidence="3 5" id="KW-0808">Transferase</keyword>
<proteinExistence type="predicted"/>
<dbReference type="PROSITE" id="PS51585">
    <property type="entry name" value="SAM_MT_TPMT"/>
    <property type="match status" value="1"/>
</dbReference>
<gene>
    <name evidence="5" type="ORF">DFR71_4222</name>
</gene>
<dbReference type="STRING" id="1210063.GCA_001612665_05907"/>
<dbReference type="EMBL" id="SMFR01000003">
    <property type="protein sequence ID" value="TCJ95307.1"/>
    <property type="molecule type" value="Genomic_DNA"/>
</dbReference>
<evidence type="ECO:0000313" key="5">
    <source>
        <dbReference type="EMBL" id="TCJ95307.1"/>
    </source>
</evidence>
<dbReference type="Proteomes" id="UP000294856">
    <property type="component" value="Unassembled WGS sequence"/>
</dbReference>
<dbReference type="CDD" id="cd02440">
    <property type="entry name" value="AdoMet_MTases"/>
    <property type="match status" value="1"/>
</dbReference>
<comment type="caution">
    <text evidence="5">The sequence shown here is derived from an EMBL/GenBank/DDBJ whole genome shotgun (WGS) entry which is preliminary data.</text>
</comment>
<dbReference type="GO" id="GO:0032259">
    <property type="term" value="P:methylation"/>
    <property type="evidence" value="ECO:0007669"/>
    <property type="project" value="UniProtKB-KW"/>
</dbReference>
<accession>A0A4R1FKJ6</accession>
<keyword evidence="1" id="KW-0597">Phosphoprotein</keyword>
<dbReference type="Gene3D" id="3.40.50.150">
    <property type="entry name" value="Vaccinia Virus protein VP39"/>
    <property type="match status" value="1"/>
</dbReference>